<reference evidence="1" key="1">
    <citation type="journal article" date="2023" name="GigaByte">
        <title>Genome assembly of the bearded iris, Iris pallida Lam.</title>
        <authorList>
            <person name="Bruccoleri R.E."/>
            <person name="Oakeley E.J."/>
            <person name="Faust A.M.E."/>
            <person name="Altorfer M."/>
            <person name="Dessus-Babus S."/>
            <person name="Burckhardt D."/>
            <person name="Oertli M."/>
            <person name="Naumann U."/>
            <person name="Petersen F."/>
            <person name="Wong J."/>
        </authorList>
    </citation>
    <scope>NUCLEOTIDE SEQUENCE</scope>
    <source>
        <strain evidence="1">GSM-AAB239-AS_SAM_17_03QT</strain>
    </source>
</reference>
<comment type="caution">
    <text evidence="1">The sequence shown here is derived from an EMBL/GenBank/DDBJ whole genome shotgun (WGS) entry which is preliminary data.</text>
</comment>
<evidence type="ECO:0008006" key="3">
    <source>
        <dbReference type="Google" id="ProtNLM"/>
    </source>
</evidence>
<proteinExistence type="predicted"/>
<keyword evidence="2" id="KW-1185">Reference proteome</keyword>
<dbReference type="Proteomes" id="UP001140949">
    <property type="component" value="Unassembled WGS sequence"/>
</dbReference>
<name>A0AAX6DFC4_IRIPA</name>
<evidence type="ECO:0000313" key="2">
    <source>
        <dbReference type="Proteomes" id="UP001140949"/>
    </source>
</evidence>
<sequence>MKNKNLKRKGSSIFVLYHIYIYFLPISKKGDIYISRYLDE</sequence>
<gene>
    <name evidence="1" type="ORF">M6B38_249200</name>
</gene>
<evidence type="ECO:0000313" key="1">
    <source>
        <dbReference type="EMBL" id="KAJ6790460.1"/>
    </source>
</evidence>
<organism evidence="1 2">
    <name type="scientific">Iris pallida</name>
    <name type="common">Sweet iris</name>
    <dbReference type="NCBI Taxonomy" id="29817"/>
    <lineage>
        <taxon>Eukaryota</taxon>
        <taxon>Viridiplantae</taxon>
        <taxon>Streptophyta</taxon>
        <taxon>Embryophyta</taxon>
        <taxon>Tracheophyta</taxon>
        <taxon>Spermatophyta</taxon>
        <taxon>Magnoliopsida</taxon>
        <taxon>Liliopsida</taxon>
        <taxon>Asparagales</taxon>
        <taxon>Iridaceae</taxon>
        <taxon>Iridoideae</taxon>
        <taxon>Irideae</taxon>
        <taxon>Iris</taxon>
    </lineage>
</organism>
<reference evidence="1" key="2">
    <citation type="submission" date="2023-04" db="EMBL/GenBank/DDBJ databases">
        <authorList>
            <person name="Bruccoleri R.E."/>
            <person name="Oakeley E.J."/>
            <person name="Faust A.-M."/>
            <person name="Dessus-Babus S."/>
            <person name="Altorfer M."/>
            <person name="Burckhardt D."/>
            <person name="Oertli M."/>
            <person name="Naumann U."/>
            <person name="Petersen F."/>
            <person name="Wong J."/>
        </authorList>
    </citation>
    <scope>NUCLEOTIDE SEQUENCE</scope>
    <source>
        <strain evidence="1">GSM-AAB239-AS_SAM_17_03QT</strain>
        <tissue evidence="1">Leaf</tissue>
    </source>
</reference>
<accession>A0AAX6DFC4</accession>
<dbReference type="EMBL" id="JANAVB010045220">
    <property type="protein sequence ID" value="KAJ6790460.1"/>
    <property type="molecule type" value="Genomic_DNA"/>
</dbReference>
<protein>
    <recommendedName>
        <fullName evidence="3">Photosystem II protein I</fullName>
    </recommendedName>
</protein>
<dbReference type="AlphaFoldDB" id="A0AAX6DFC4"/>